<protein>
    <recommendedName>
        <fullName evidence="4">DUF2919 domain-containing protein</fullName>
    </recommendedName>
</protein>
<comment type="caution">
    <text evidence="2">The sequence shown here is derived from an EMBL/GenBank/DDBJ whole genome shotgun (WGS) entry which is preliminary data.</text>
</comment>
<proteinExistence type="predicted"/>
<feature type="transmembrane region" description="Helical" evidence="1">
    <location>
        <begin position="59"/>
        <end position="78"/>
    </location>
</feature>
<reference evidence="2" key="1">
    <citation type="journal article" date="2014" name="Int. J. Syst. Evol. Microbiol.">
        <title>Complete genome sequence of Corynebacterium casei LMG S-19264T (=DSM 44701T), isolated from a smear-ripened cheese.</title>
        <authorList>
            <consortium name="US DOE Joint Genome Institute (JGI-PGF)"/>
            <person name="Walter F."/>
            <person name="Albersmeier A."/>
            <person name="Kalinowski J."/>
            <person name="Ruckert C."/>
        </authorList>
    </citation>
    <scope>NUCLEOTIDE SEQUENCE</scope>
    <source>
        <strain evidence="2">KCTC 42731</strain>
    </source>
</reference>
<evidence type="ECO:0000313" key="2">
    <source>
        <dbReference type="EMBL" id="GHG02099.1"/>
    </source>
</evidence>
<dbReference type="AlphaFoldDB" id="A0A919EMA6"/>
<dbReference type="InterPro" id="IPR021318">
    <property type="entry name" value="DUF2919"/>
</dbReference>
<evidence type="ECO:0008006" key="4">
    <source>
        <dbReference type="Google" id="ProtNLM"/>
    </source>
</evidence>
<gene>
    <name evidence="2" type="ORF">GCM10017161_33660</name>
</gene>
<accession>A0A919EMA6</accession>
<keyword evidence="3" id="KW-1185">Reference proteome</keyword>
<dbReference type="EMBL" id="BNCK01000008">
    <property type="protein sequence ID" value="GHG02099.1"/>
    <property type="molecule type" value="Genomic_DNA"/>
</dbReference>
<keyword evidence="1" id="KW-0812">Transmembrane</keyword>
<evidence type="ECO:0000256" key="1">
    <source>
        <dbReference type="SAM" id="Phobius"/>
    </source>
</evidence>
<feature type="transmembrane region" description="Helical" evidence="1">
    <location>
        <begin position="122"/>
        <end position="140"/>
    </location>
</feature>
<organism evidence="2 3">
    <name type="scientific">Thalassotalea marina</name>
    <dbReference type="NCBI Taxonomy" id="1673741"/>
    <lineage>
        <taxon>Bacteria</taxon>
        <taxon>Pseudomonadati</taxon>
        <taxon>Pseudomonadota</taxon>
        <taxon>Gammaproteobacteria</taxon>
        <taxon>Alteromonadales</taxon>
        <taxon>Colwelliaceae</taxon>
        <taxon>Thalassotalea</taxon>
    </lineage>
</organism>
<name>A0A919EMA6_9GAMM</name>
<dbReference type="Pfam" id="PF11143">
    <property type="entry name" value="DUF2919"/>
    <property type="match status" value="1"/>
</dbReference>
<dbReference type="RefSeq" id="WP_189773005.1">
    <property type="nucleotide sequence ID" value="NZ_BNCK01000008.1"/>
</dbReference>
<keyword evidence="1" id="KW-1133">Transmembrane helix</keyword>
<sequence length="159" mass="18535">MYSNLTPKDFDRYDCVKLSKGIFVTLLFILRGYVTWIVSVTNMQDRTSTIAFFYPNPKLFYLSLASGAIGLFVAFVLIMRRPDAAGWVKWSCKYLRQILVVALIFDLIVNLAAYYWWDMQSVMWLVVNTAIVCLASWFLFKSERVKINVEEFPETLPEK</sequence>
<evidence type="ECO:0000313" key="3">
    <source>
        <dbReference type="Proteomes" id="UP000623842"/>
    </source>
</evidence>
<feature type="transmembrane region" description="Helical" evidence="1">
    <location>
        <begin position="98"/>
        <end position="116"/>
    </location>
</feature>
<reference evidence="2" key="2">
    <citation type="submission" date="2020-09" db="EMBL/GenBank/DDBJ databases">
        <authorList>
            <person name="Sun Q."/>
            <person name="Kim S."/>
        </authorList>
    </citation>
    <scope>NUCLEOTIDE SEQUENCE</scope>
    <source>
        <strain evidence="2">KCTC 42731</strain>
    </source>
</reference>
<feature type="transmembrane region" description="Helical" evidence="1">
    <location>
        <begin position="21"/>
        <end position="39"/>
    </location>
</feature>
<dbReference type="Proteomes" id="UP000623842">
    <property type="component" value="Unassembled WGS sequence"/>
</dbReference>
<keyword evidence="1" id="KW-0472">Membrane</keyword>